<accession>A0ABU8MQ82</accession>
<keyword evidence="2" id="KW-1133">Transmembrane helix</keyword>
<feature type="transmembrane region" description="Helical" evidence="2">
    <location>
        <begin position="47"/>
        <end position="70"/>
    </location>
</feature>
<gene>
    <name evidence="3" type="ORF">WCD74_12410</name>
</gene>
<protein>
    <submittedName>
        <fullName evidence="3">Uncharacterized protein</fullName>
    </submittedName>
</protein>
<name>A0ABU8MQ82_9PSEU</name>
<keyword evidence="2" id="KW-0472">Membrane</keyword>
<feature type="transmembrane region" description="Helical" evidence="2">
    <location>
        <begin position="12"/>
        <end position="35"/>
    </location>
</feature>
<dbReference type="Proteomes" id="UP001385809">
    <property type="component" value="Unassembled WGS sequence"/>
</dbReference>
<evidence type="ECO:0000256" key="2">
    <source>
        <dbReference type="SAM" id="Phobius"/>
    </source>
</evidence>
<dbReference type="RefSeq" id="WP_337695150.1">
    <property type="nucleotide sequence ID" value="NZ_JBBEGN010000005.1"/>
</dbReference>
<feature type="compositionally biased region" description="Pro residues" evidence="1">
    <location>
        <begin position="194"/>
        <end position="204"/>
    </location>
</feature>
<evidence type="ECO:0000313" key="4">
    <source>
        <dbReference type="Proteomes" id="UP001385809"/>
    </source>
</evidence>
<keyword evidence="4" id="KW-1185">Reference proteome</keyword>
<comment type="caution">
    <text evidence="3">The sequence shown here is derived from an EMBL/GenBank/DDBJ whole genome shotgun (WGS) entry which is preliminary data.</text>
</comment>
<sequence>MAGSSSPLRRSAVPWLYALAVLLTVISPLVFLAVWVGDGTIEGLGPAVVATVADLVAAAFAAVVATVLAAQRGVRRVRSVVLGHPDGRSGRLHEHRSARWSLARDRFAALQRDYAAFESDRSAVAARPALVDVSVPATARFVEALGDAQVLATPTEPGSPRREEFTAAVDTAVAAWDEARRVADELAGQHPHPAVGPAPGPTRPPRAAAPVDEYAAVADAVKQAAARGMRDLRGRLKA</sequence>
<evidence type="ECO:0000313" key="3">
    <source>
        <dbReference type="EMBL" id="MEJ2868568.1"/>
    </source>
</evidence>
<reference evidence="3 4" key="1">
    <citation type="submission" date="2024-03" db="EMBL/GenBank/DDBJ databases">
        <title>Actinomycetospora sp. OC33-EN08, a novel actinomycete isolated from wild orchid (Aerides multiflora).</title>
        <authorList>
            <person name="Suriyachadkun C."/>
        </authorList>
    </citation>
    <scope>NUCLEOTIDE SEQUENCE [LARGE SCALE GENOMIC DNA]</scope>
    <source>
        <strain evidence="3 4">OC33-EN08</strain>
    </source>
</reference>
<dbReference type="EMBL" id="JBBEGN010000005">
    <property type="protein sequence ID" value="MEJ2868568.1"/>
    <property type="molecule type" value="Genomic_DNA"/>
</dbReference>
<evidence type="ECO:0000256" key="1">
    <source>
        <dbReference type="SAM" id="MobiDB-lite"/>
    </source>
</evidence>
<organism evidence="3 4">
    <name type="scientific">Actinomycetospora aurantiaca</name>
    <dbReference type="NCBI Taxonomy" id="3129233"/>
    <lineage>
        <taxon>Bacteria</taxon>
        <taxon>Bacillati</taxon>
        <taxon>Actinomycetota</taxon>
        <taxon>Actinomycetes</taxon>
        <taxon>Pseudonocardiales</taxon>
        <taxon>Pseudonocardiaceae</taxon>
        <taxon>Actinomycetospora</taxon>
    </lineage>
</organism>
<feature type="region of interest" description="Disordered" evidence="1">
    <location>
        <begin position="189"/>
        <end position="208"/>
    </location>
</feature>
<keyword evidence="2" id="KW-0812">Transmembrane</keyword>
<proteinExistence type="predicted"/>